<comment type="caution">
    <text evidence="9">The sequence shown here is derived from an EMBL/GenBank/DDBJ whole genome shotgun (WGS) entry which is preliminary data.</text>
</comment>
<evidence type="ECO:0000256" key="5">
    <source>
        <dbReference type="PIRSR" id="PIRSR036492-1"/>
    </source>
</evidence>
<keyword evidence="3" id="KW-0520">NAD</keyword>
<dbReference type="GO" id="GO:0006081">
    <property type="term" value="P:aldehyde metabolic process"/>
    <property type="evidence" value="ECO:0007669"/>
    <property type="project" value="InterPro"/>
</dbReference>
<evidence type="ECO:0000256" key="7">
    <source>
        <dbReference type="RuleBase" id="RU003345"/>
    </source>
</evidence>
<evidence type="ECO:0000256" key="1">
    <source>
        <dbReference type="ARBA" id="ARBA00009986"/>
    </source>
</evidence>
<dbReference type="Gene3D" id="3.40.605.10">
    <property type="entry name" value="Aldehyde Dehydrogenase, Chain A, domain 1"/>
    <property type="match status" value="1"/>
</dbReference>
<dbReference type="FunFam" id="3.40.309.10:FF:000003">
    <property type="entry name" value="Aldehyde dehydrogenase"/>
    <property type="match status" value="1"/>
</dbReference>
<evidence type="ECO:0000256" key="6">
    <source>
        <dbReference type="PROSITE-ProRule" id="PRU10007"/>
    </source>
</evidence>
<keyword evidence="10" id="KW-1185">Reference proteome</keyword>
<dbReference type="EMBL" id="SMMX01000009">
    <property type="protein sequence ID" value="TDA21354.1"/>
    <property type="molecule type" value="Genomic_DNA"/>
</dbReference>
<evidence type="ECO:0000259" key="8">
    <source>
        <dbReference type="Pfam" id="PF00171"/>
    </source>
</evidence>
<dbReference type="Gene3D" id="3.40.309.10">
    <property type="entry name" value="Aldehyde Dehydrogenase, Chain A, domain 2"/>
    <property type="match status" value="1"/>
</dbReference>
<dbReference type="GO" id="GO:0004029">
    <property type="term" value="F:aldehyde dehydrogenase (NAD+) activity"/>
    <property type="evidence" value="ECO:0007669"/>
    <property type="project" value="TreeGrafter"/>
</dbReference>
<dbReference type="GO" id="GO:0005737">
    <property type="term" value="C:cytoplasm"/>
    <property type="evidence" value="ECO:0007669"/>
    <property type="project" value="TreeGrafter"/>
</dbReference>
<protein>
    <recommendedName>
        <fullName evidence="4">Aldehyde dehydrogenase</fullName>
    </recommendedName>
</protein>
<dbReference type="InterPro" id="IPR015590">
    <property type="entry name" value="Aldehyde_DH_dom"/>
</dbReference>
<dbReference type="InterPro" id="IPR029510">
    <property type="entry name" value="Ald_DH_CS_GLU"/>
</dbReference>
<dbReference type="PROSITE" id="PS00070">
    <property type="entry name" value="ALDEHYDE_DEHYDR_CYS"/>
    <property type="match status" value="1"/>
</dbReference>
<dbReference type="Pfam" id="PF00171">
    <property type="entry name" value="Aldedh"/>
    <property type="match status" value="1"/>
</dbReference>
<dbReference type="SUPFAM" id="SSF53720">
    <property type="entry name" value="ALDH-like"/>
    <property type="match status" value="1"/>
</dbReference>
<feature type="active site" evidence="5">
    <location>
        <position position="244"/>
    </location>
</feature>
<dbReference type="InterPro" id="IPR016160">
    <property type="entry name" value="Ald_DH_CS_CYS"/>
</dbReference>
<dbReference type="PROSITE" id="PS00687">
    <property type="entry name" value="ALDEHYDE_DEHYDR_GLU"/>
    <property type="match status" value="1"/>
</dbReference>
<proteinExistence type="inferred from homology"/>
<keyword evidence="2 4" id="KW-0560">Oxidoreductase</keyword>
<reference evidence="9 10" key="1">
    <citation type="journal article" date="2016" name="Nat. Microbiol.">
        <title>The Mouse Intestinal Bacterial Collection (miBC) provides host-specific insight into cultured diversity and functional potential of the gut microbiota.</title>
        <authorList>
            <person name="Lagkouvardos I."/>
            <person name="Pukall R."/>
            <person name="Abt B."/>
            <person name="Foesel B.U."/>
            <person name="Meier-Kolthoff J.P."/>
            <person name="Kumar N."/>
            <person name="Bresciani A."/>
            <person name="Martinez I."/>
            <person name="Just S."/>
            <person name="Ziegler C."/>
            <person name="Brugiroux S."/>
            <person name="Garzetti D."/>
            <person name="Wenning M."/>
            <person name="Bui T.P."/>
            <person name="Wang J."/>
            <person name="Hugenholtz F."/>
            <person name="Plugge C.M."/>
            <person name="Peterson D.A."/>
            <person name="Hornef M.W."/>
            <person name="Baines J.F."/>
            <person name="Smidt H."/>
            <person name="Walter J."/>
            <person name="Kristiansen K."/>
            <person name="Nielsen H.B."/>
            <person name="Haller D."/>
            <person name="Overmann J."/>
            <person name="Stecher B."/>
            <person name="Clavel T."/>
        </authorList>
    </citation>
    <scope>NUCLEOTIDE SEQUENCE [LARGE SCALE GENOMIC DNA]</scope>
    <source>
        <strain evidence="9 10">DSM 28560</strain>
    </source>
</reference>
<sequence length="455" mass="51395">MADYKEMIKRQRAYFREGECKSIGFRIAQLTRLNAWICENEEAIMEALQKDLHKSPFEAYATEIGIVKEEIKYTLKHLRKWARPKRVPTPVTQFPSRSFIYPEPYGVVLIMSPWNYPFQLTIAPLVGAICAGNCAVVKPSAYSPHTSAIVAKMIQALFPKKYVDVITGGRKENEALLNERFDYIFFTGSVDVGRYVMEKASKHLTPVSLELGGKSPCIVDETADIKMAAKRIVWGKFLNSGQTCVAPDYILVHKSVKDKLLKQLEKNIYKMYGKDACHNADYPKMINDKHFDRVLGLMRGTHIVCGGGSRSDTRQIEPTVVDQVNWDSPVMQEEIFGPVLPVLTFYDIKEAAAMVNARPRPLALYLFTKEKRREAYILRHVSYGGGCINDTVVHLATSHMPFGGVGNSGMGGYHGKASFDTFTHQKSIMKKSLLIDIPVRYAPFKNKLNILKKLQ</sequence>
<feature type="domain" description="Aldehyde dehydrogenase" evidence="8">
    <location>
        <begin position="2"/>
        <end position="428"/>
    </location>
</feature>
<evidence type="ECO:0000313" key="9">
    <source>
        <dbReference type="EMBL" id="TDA21354.1"/>
    </source>
</evidence>
<dbReference type="InterPro" id="IPR016161">
    <property type="entry name" value="Ald_DH/histidinol_DH"/>
</dbReference>
<dbReference type="InterPro" id="IPR016163">
    <property type="entry name" value="Ald_DH_C"/>
</dbReference>
<feature type="active site" evidence="5 6">
    <location>
        <position position="210"/>
    </location>
</feature>
<dbReference type="AlphaFoldDB" id="A0A4R4FCQ6"/>
<name>A0A4R4FCQ6_9FIRM</name>
<dbReference type="Proteomes" id="UP000295710">
    <property type="component" value="Unassembled WGS sequence"/>
</dbReference>
<dbReference type="PANTHER" id="PTHR43570">
    <property type="entry name" value="ALDEHYDE DEHYDROGENASE"/>
    <property type="match status" value="1"/>
</dbReference>
<dbReference type="RefSeq" id="WP_132278212.1">
    <property type="nucleotide sequence ID" value="NZ_JAOBST010000014.1"/>
</dbReference>
<dbReference type="InterPro" id="IPR012394">
    <property type="entry name" value="Aldehyde_DH_NAD(P)"/>
</dbReference>
<evidence type="ECO:0000313" key="10">
    <source>
        <dbReference type="Proteomes" id="UP000295710"/>
    </source>
</evidence>
<evidence type="ECO:0000256" key="2">
    <source>
        <dbReference type="ARBA" id="ARBA00023002"/>
    </source>
</evidence>
<dbReference type="PANTHER" id="PTHR43570:SF16">
    <property type="entry name" value="ALDEHYDE DEHYDROGENASE TYPE III, ISOFORM Q"/>
    <property type="match status" value="1"/>
</dbReference>
<evidence type="ECO:0000256" key="4">
    <source>
        <dbReference type="PIRNR" id="PIRNR036492"/>
    </source>
</evidence>
<evidence type="ECO:0000256" key="3">
    <source>
        <dbReference type="ARBA" id="ARBA00023027"/>
    </source>
</evidence>
<gene>
    <name evidence="9" type="ORF">E1963_11820</name>
</gene>
<organism evidence="9 10">
    <name type="scientific">Extibacter muris</name>
    <dbReference type="NCBI Taxonomy" id="1796622"/>
    <lineage>
        <taxon>Bacteria</taxon>
        <taxon>Bacillati</taxon>
        <taxon>Bacillota</taxon>
        <taxon>Clostridia</taxon>
        <taxon>Lachnospirales</taxon>
        <taxon>Lachnospiraceae</taxon>
        <taxon>Extibacter</taxon>
    </lineage>
</organism>
<dbReference type="FunFam" id="3.40.605.10:FF:000004">
    <property type="entry name" value="Aldehyde dehydrogenase"/>
    <property type="match status" value="1"/>
</dbReference>
<accession>A0A4R4FCQ6</accession>
<comment type="similarity">
    <text evidence="1 4 7">Belongs to the aldehyde dehydrogenase family.</text>
</comment>
<dbReference type="CDD" id="cd07136">
    <property type="entry name" value="ALDH_YwdH-P39616"/>
    <property type="match status" value="1"/>
</dbReference>
<dbReference type="InterPro" id="IPR016162">
    <property type="entry name" value="Ald_DH_N"/>
</dbReference>
<dbReference type="PIRSF" id="PIRSF036492">
    <property type="entry name" value="ALDH"/>
    <property type="match status" value="1"/>
</dbReference>